<comment type="subcellular location">
    <subcellularLocation>
        <location evidence="1">Cell membrane</location>
        <topology evidence="1">Multi-pass membrane protein</topology>
    </subcellularLocation>
</comment>
<dbReference type="Pfam" id="PF02080">
    <property type="entry name" value="TrkA_C"/>
    <property type="match status" value="1"/>
</dbReference>
<dbReference type="Proteomes" id="UP000437736">
    <property type="component" value="Unassembled WGS sequence"/>
</dbReference>
<keyword evidence="11" id="KW-1185">Reference proteome</keyword>
<feature type="transmembrane region" description="Helical" evidence="8">
    <location>
        <begin position="12"/>
        <end position="36"/>
    </location>
</feature>
<evidence type="ECO:0000256" key="3">
    <source>
        <dbReference type="ARBA" id="ARBA00022449"/>
    </source>
</evidence>
<comment type="caution">
    <text evidence="10">The sequence shown here is derived from an EMBL/GenBank/DDBJ whole genome shotgun (WGS) entry which is preliminary data.</text>
</comment>
<keyword evidence="2" id="KW-0813">Transport</keyword>
<organism evidence="10 11">
    <name type="scientific">Acidiferrimicrobium australe</name>
    <dbReference type="NCBI Taxonomy" id="2664430"/>
    <lineage>
        <taxon>Bacteria</taxon>
        <taxon>Bacillati</taxon>
        <taxon>Actinomycetota</taxon>
        <taxon>Acidimicrobiia</taxon>
        <taxon>Acidimicrobiales</taxon>
        <taxon>Acidimicrobiaceae</taxon>
        <taxon>Acidiferrimicrobium</taxon>
    </lineage>
</organism>
<protein>
    <submittedName>
        <fullName evidence="10">Sodium:proton exchanger</fullName>
    </submittedName>
</protein>
<feature type="transmembrane region" description="Helical" evidence="8">
    <location>
        <begin position="189"/>
        <end position="212"/>
    </location>
</feature>
<sequence>GISGSGAAHVAVEFVVQMAVGLAVGVVGGRLLLVFMRRVPLPGGGLYPLRTLASAFLLYGAATVAHGSGFLAVFIAGITVGDARAPFKREIERFHDALSSLGEIVAFIALGLTVDLGTEARTDVWVPGVVIALALMVLIRPLLVGLSLAPVRLRRNERAFILFAGLKGAVPILLAGYLLTAHVPAARRLYGIVVVVVLFSVVVQGGLVGTFARLVHLPMEVVPPEPWALGVRLRDRPSGVYRLQVGEDAPVAGHTVAELPGLPEGAWITLLVRDGRLLAVRGSTRLEPGDDVTVLAAADDGEQLSAAFGQDGG</sequence>
<dbReference type="InterPro" id="IPR036721">
    <property type="entry name" value="RCK_C_sf"/>
</dbReference>
<dbReference type="InterPro" id="IPR006153">
    <property type="entry name" value="Cation/H_exchanger_TM"/>
</dbReference>
<dbReference type="PANTHER" id="PTHR32507:SF7">
    <property type="entry name" value="K(+)_H(+) ANTIPORTER NHAP2"/>
    <property type="match status" value="1"/>
</dbReference>
<reference evidence="10 11" key="1">
    <citation type="submission" date="2019-11" db="EMBL/GenBank/DDBJ databases">
        <title>Acidiferrimicrobium australis gen. nov., sp. nov., an acidophilic and obligately heterotrophic, member of the Actinobacteria that catalyses dissimilatory oxido- reduction of iron isolated from metal-rich acidic water in Chile.</title>
        <authorList>
            <person name="Gonzalez D."/>
            <person name="Huber K."/>
            <person name="Hedrich S."/>
            <person name="Rojas-Villalobos C."/>
            <person name="Quatrini R."/>
            <person name="Dinamarca M.A."/>
            <person name="Schwarz A."/>
            <person name="Canales C."/>
            <person name="Nancucheo I."/>
        </authorList>
    </citation>
    <scope>NUCLEOTIDE SEQUENCE [LARGE SCALE GENOMIC DNA]</scope>
    <source>
        <strain evidence="10 11">USS-CCA1</strain>
    </source>
</reference>
<dbReference type="Pfam" id="PF00999">
    <property type="entry name" value="Na_H_Exchanger"/>
    <property type="match status" value="1"/>
</dbReference>
<keyword evidence="5 8" id="KW-1133">Transmembrane helix</keyword>
<keyword evidence="6" id="KW-0406">Ion transport</keyword>
<dbReference type="Gene3D" id="3.30.70.1450">
    <property type="entry name" value="Regulator of K+ conductance, C-terminal domain"/>
    <property type="match status" value="1"/>
</dbReference>
<dbReference type="PROSITE" id="PS51202">
    <property type="entry name" value="RCK_C"/>
    <property type="match status" value="1"/>
</dbReference>
<dbReference type="PANTHER" id="PTHR32507">
    <property type="entry name" value="NA(+)/H(+) ANTIPORTER 1"/>
    <property type="match status" value="1"/>
</dbReference>
<feature type="transmembrane region" description="Helical" evidence="8">
    <location>
        <begin position="124"/>
        <end position="148"/>
    </location>
</feature>
<feature type="domain" description="RCK C-terminal" evidence="9">
    <location>
        <begin position="228"/>
        <end position="310"/>
    </location>
</feature>
<keyword evidence="3" id="KW-0050">Antiport</keyword>
<feature type="transmembrane region" description="Helical" evidence="8">
    <location>
        <begin position="101"/>
        <end position="118"/>
    </location>
</feature>
<evidence type="ECO:0000256" key="1">
    <source>
        <dbReference type="ARBA" id="ARBA00004651"/>
    </source>
</evidence>
<feature type="transmembrane region" description="Helical" evidence="8">
    <location>
        <begin position="160"/>
        <end position="183"/>
    </location>
</feature>
<evidence type="ECO:0000313" key="10">
    <source>
        <dbReference type="EMBL" id="MST32895.1"/>
    </source>
</evidence>
<name>A0ABW9QSU1_9ACTN</name>
<keyword evidence="4 8" id="KW-0812">Transmembrane</keyword>
<evidence type="ECO:0000256" key="2">
    <source>
        <dbReference type="ARBA" id="ARBA00022448"/>
    </source>
</evidence>
<dbReference type="SUPFAM" id="SSF116726">
    <property type="entry name" value="TrkA C-terminal domain-like"/>
    <property type="match status" value="1"/>
</dbReference>
<evidence type="ECO:0000256" key="7">
    <source>
        <dbReference type="ARBA" id="ARBA00023136"/>
    </source>
</evidence>
<evidence type="ECO:0000256" key="5">
    <source>
        <dbReference type="ARBA" id="ARBA00022989"/>
    </source>
</evidence>
<feature type="transmembrane region" description="Helical" evidence="8">
    <location>
        <begin position="56"/>
        <end position="80"/>
    </location>
</feature>
<dbReference type="InterPro" id="IPR006037">
    <property type="entry name" value="RCK_C"/>
</dbReference>
<evidence type="ECO:0000256" key="8">
    <source>
        <dbReference type="SAM" id="Phobius"/>
    </source>
</evidence>
<evidence type="ECO:0000259" key="9">
    <source>
        <dbReference type="PROSITE" id="PS51202"/>
    </source>
</evidence>
<evidence type="ECO:0000256" key="4">
    <source>
        <dbReference type="ARBA" id="ARBA00022692"/>
    </source>
</evidence>
<evidence type="ECO:0000313" key="11">
    <source>
        <dbReference type="Proteomes" id="UP000437736"/>
    </source>
</evidence>
<accession>A0ABW9QSU1</accession>
<gene>
    <name evidence="10" type="ORF">GHK86_09210</name>
</gene>
<feature type="non-terminal residue" evidence="10">
    <location>
        <position position="1"/>
    </location>
</feature>
<dbReference type="EMBL" id="WJHE01000425">
    <property type="protein sequence ID" value="MST32895.1"/>
    <property type="molecule type" value="Genomic_DNA"/>
</dbReference>
<evidence type="ECO:0000256" key="6">
    <source>
        <dbReference type="ARBA" id="ARBA00023065"/>
    </source>
</evidence>
<keyword evidence="7 8" id="KW-0472">Membrane</keyword>
<proteinExistence type="predicted"/>